<dbReference type="InterPro" id="IPR001128">
    <property type="entry name" value="Cyt_P450"/>
</dbReference>
<dbReference type="GeneID" id="54578567"/>
<evidence type="ECO:0000256" key="8">
    <source>
        <dbReference type="ARBA" id="ARBA00022989"/>
    </source>
</evidence>
<keyword evidence="8 14" id="KW-1133">Transmembrane helix</keyword>
<gene>
    <name evidence="15" type="ORF">BU26DRAFT_466842</name>
</gene>
<dbReference type="AlphaFoldDB" id="A0A6A6HX88"/>
<keyword evidence="9" id="KW-0560">Oxidoreductase</keyword>
<keyword evidence="7 13" id="KW-0479">Metal-binding</keyword>
<evidence type="ECO:0000256" key="9">
    <source>
        <dbReference type="ARBA" id="ARBA00023002"/>
    </source>
</evidence>
<evidence type="ECO:0000256" key="4">
    <source>
        <dbReference type="ARBA" id="ARBA00010617"/>
    </source>
</evidence>
<dbReference type="GO" id="GO:0016020">
    <property type="term" value="C:membrane"/>
    <property type="evidence" value="ECO:0007669"/>
    <property type="project" value="UniProtKB-SubCell"/>
</dbReference>
<comment type="similarity">
    <text evidence="4">Belongs to the cytochrome P450 family.</text>
</comment>
<dbReference type="GO" id="GO:0004497">
    <property type="term" value="F:monooxygenase activity"/>
    <property type="evidence" value="ECO:0007669"/>
    <property type="project" value="UniProtKB-KW"/>
</dbReference>
<keyword evidence="12 14" id="KW-0472">Membrane</keyword>
<proteinExistence type="inferred from homology"/>
<comment type="cofactor">
    <cofactor evidence="1 13">
        <name>heme</name>
        <dbReference type="ChEBI" id="CHEBI:30413"/>
    </cofactor>
</comment>
<feature type="binding site" description="axial binding residue" evidence="13">
    <location>
        <position position="464"/>
    </location>
    <ligand>
        <name>heme</name>
        <dbReference type="ChEBI" id="CHEBI:30413"/>
    </ligand>
    <ligandPart>
        <name>Fe</name>
        <dbReference type="ChEBI" id="CHEBI:18248"/>
    </ligandPart>
</feature>
<dbReference type="EMBL" id="ML987207">
    <property type="protein sequence ID" value="KAF2242509.1"/>
    <property type="molecule type" value="Genomic_DNA"/>
</dbReference>
<feature type="transmembrane region" description="Helical" evidence="14">
    <location>
        <begin position="6"/>
        <end position="34"/>
    </location>
</feature>
<evidence type="ECO:0000256" key="7">
    <source>
        <dbReference type="ARBA" id="ARBA00022723"/>
    </source>
</evidence>
<dbReference type="RefSeq" id="XP_033677513.1">
    <property type="nucleotide sequence ID" value="XM_033825237.1"/>
</dbReference>
<evidence type="ECO:0000313" key="15">
    <source>
        <dbReference type="EMBL" id="KAF2242509.1"/>
    </source>
</evidence>
<dbReference type="PRINTS" id="PR00465">
    <property type="entry name" value="EP450IV"/>
</dbReference>
<sequence>MLQVLFYKLFLAVAFGYVRIGLIFLAACVTWRAFTIYRIHRNRPRNIYITSKSYSIGKWVKNFDFITNAPTHILRTSRKLGYSSSFAIPSLVEHQVLVAGQQDVEALCNSSEGVLSFHEAMTDRMKHYYTMYGFEHNNIDPHDNVPIRAVKVLLRMHIPVLRPLIRRKIREGFETAVANGHRVKNWSSVSIFQLSKMVIEESNAQVILGDELGNNPECVRAAIRYSTDAVITAEICRQLPPMFTPIIATTLMRWSGAMDKVANFIRPVVEERMRTPSKESSNATSYNDCIQWTIDSSHTPAQRATPRLVAQIIGILLASSHQMSMVLVYIIYALCDHPEYIEPLRKEIVEAVNKNSKDPLKEMHLLDSFLTETSRLYPPDALTVQRKVKKPFTLPSGAVIPTGNLIAVPVLAQARNPEVFPNPETFDGRRFLLKDGQTKDKDAVSRFTDVRYSFSFWGAPRKGCPGRWYVSETLKQAMVHLLANYDFELEDEHASRFMYWTTAIFPRPARRILLKERGIVC</sequence>
<reference evidence="15" key="1">
    <citation type="journal article" date="2020" name="Stud. Mycol.">
        <title>101 Dothideomycetes genomes: a test case for predicting lifestyles and emergence of pathogens.</title>
        <authorList>
            <person name="Haridas S."/>
            <person name="Albert R."/>
            <person name="Binder M."/>
            <person name="Bloem J."/>
            <person name="Labutti K."/>
            <person name="Salamov A."/>
            <person name="Andreopoulos B."/>
            <person name="Baker S."/>
            <person name="Barry K."/>
            <person name="Bills G."/>
            <person name="Bluhm B."/>
            <person name="Cannon C."/>
            <person name="Castanera R."/>
            <person name="Culley D."/>
            <person name="Daum C."/>
            <person name="Ezra D."/>
            <person name="Gonzalez J."/>
            <person name="Henrissat B."/>
            <person name="Kuo A."/>
            <person name="Liang C."/>
            <person name="Lipzen A."/>
            <person name="Lutzoni F."/>
            <person name="Magnuson J."/>
            <person name="Mondo S."/>
            <person name="Nolan M."/>
            <person name="Ohm R."/>
            <person name="Pangilinan J."/>
            <person name="Park H.-J."/>
            <person name="Ramirez L."/>
            <person name="Alfaro M."/>
            <person name="Sun H."/>
            <person name="Tritt A."/>
            <person name="Yoshinaga Y."/>
            <person name="Zwiers L.-H."/>
            <person name="Turgeon B."/>
            <person name="Goodwin S."/>
            <person name="Spatafora J."/>
            <person name="Crous P."/>
            <person name="Grigoriev I."/>
        </authorList>
    </citation>
    <scope>NUCLEOTIDE SEQUENCE</scope>
    <source>
        <strain evidence="15">CBS 122368</strain>
    </source>
</reference>
<keyword evidence="11" id="KW-0503">Monooxygenase</keyword>
<dbReference type="InterPro" id="IPR036396">
    <property type="entry name" value="Cyt_P450_sf"/>
</dbReference>
<evidence type="ECO:0000256" key="11">
    <source>
        <dbReference type="ARBA" id="ARBA00023033"/>
    </source>
</evidence>
<dbReference type="GO" id="GO:0005506">
    <property type="term" value="F:iron ion binding"/>
    <property type="evidence" value="ECO:0007669"/>
    <property type="project" value="InterPro"/>
</dbReference>
<evidence type="ECO:0000256" key="10">
    <source>
        <dbReference type="ARBA" id="ARBA00023004"/>
    </source>
</evidence>
<dbReference type="Proteomes" id="UP000800094">
    <property type="component" value="Unassembled WGS sequence"/>
</dbReference>
<evidence type="ECO:0000256" key="6">
    <source>
        <dbReference type="ARBA" id="ARBA00022692"/>
    </source>
</evidence>
<dbReference type="Gene3D" id="1.10.630.10">
    <property type="entry name" value="Cytochrome P450"/>
    <property type="match status" value="1"/>
</dbReference>
<evidence type="ECO:0000256" key="5">
    <source>
        <dbReference type="ARBA" id="ARBA00022617"/>
    </source>
</evidence>
<dbReference type="GO" id="GO:0016705">
    <property type="term" value="F:oxidoreductase activity, acting on paired donors, with incorporation or reduction of molecular oxygen"/>
    <property type="evidence" value="ECO:0007669"/>
    <property type="project" value="InterPro"/>
</dbReference>
<dbReference type="PANTHER" id="PTHR46206">
    <property type="entry name" value="CYTOCHROME P450"/>
    <property type="match status" value="1"/>
</dbReference>
<evidence type="ECO:0000256" key="1">
    <source>
        <dbReference type="ARBA" id="ARBA00001971"/>
    </source>
</evidence>
<evidence type="ECO:0000256" key="2">
    <source>
        <dbReference type="ARBA" id="ARBA00004370"/>
    </source>
</evidence>
<comment type="subcellular location">
    <subcellularLocation>
        <location evidence="2">Membrane</location>
    </subcellularLocation>
</comment>
<accession>A0A6A6HX88</accession>
<dbReference type="CDD" id="cd11041">
    <property type="entry name" value="CYP503A1-like"/>
    <property type="match status" value="1"/>
</dbReference>
<organism evidence="15 16">
    <name type="scientific">Trematosphaeria pertusa</name>
    <dbReference type="NCBI Taxonomy" id="390896"/>
    <lineage>
        <taxon>Eukaryota</taxon>
        <taxon>Fungi</taxon>
        <taxon>Dikarya</taxon>
        <taxon>Ascomycota</taxon>
        <taxon>Pezizomycotina</taxon>
        <taxon>Dothideomycetes</taxon>
        <taxon>Pleosporomycetidae</taxon>
        <taxon>Pleosporales</taxon>
        <taxon>Massarineae</taxon>
        <taxon>Trematosphaeriaceae</taxon>
        <taxon>Trematosphaeria</taxon>
    </lineage>
</organism>
<evidence type="ECO:0000256" key="3">
    <source>
        <dbReference type="ARBA" id="ARBA00004685"/>
    </source>
</evidence>
<keyword evidence="6 14" id="KW-0812">Transmembrane</keyword>
<dbReference type="Pfam" id="PF00067">
    <property type="entry name" value="p450"/>
    <property type="match status" value="1"/>
</dbReference>
<dbReference type="SUPFAM" id="SSF48264">
    <property type="entry name" value="Cytochrome P450"/>
    <property type="match status" value="1"/>
</dbReference>
<keyword evidence="16" id="KW-1185">Reference proteome</keyword>
<keyword evidence="10 13" id="KW-0408">Iron</keyword>
<dbReference type="InterPro" id="IPR002403">
    <property type="entry name" value="Cyt_P450_E_grp-IV"/>
</dbReference>
<evidence type="ECO:0000256" key="14">
    <source>
        <dbReference type="SAM" id="Phobius"/>
    </source>
</evidence>
<protein>
    <submittedName>
        <fullName evidence="15">Cytochrome P450</fullName>
    </submittedName>
</protein>
<evidence type="ECO:0000313" key="16">
    <source>
        <dbReference type="Proteomes" id="UP000800094"/>
    </source>
</evidence>
<comment type="pathway">
    <text evidence="3">Mycotoxin biosynthesis.</text>
</comment>
<evidence type="ECO:0000256" key="12">
    <source>
        <dbReference type="ARBA" id="ARBA00023136"/>
    </source>
</evidence>
<dbReference type="OrthoDB" id="1844152at2759"/>
<name>A0A6A6HX88_9PLEO</name>
<keyword evidence="5 13" id="KW-0349">Heme</keyword>
<dbReference type="GO" id="GO:0020037">
    <property type="term" value="F:heme binding"/>
    <property type="evidence" value="ECO:0007669"/>
    <property type="project" value="InterPro"/>
</dbReference>
<evidence type="ECO:0000256" key="13">
    <source>
        <dbReference type="PIRSR" id="PIRSR602403-1"/>
    </source>
</evidence>
<dbReference type="PANTHER" id="PTHR46206:SF5">
    <property type="entry name" value="P450, PUTATIVE (EUROFUNG)-RELATED"/>
    <property type="match status" value="1"/>
</dbReference>